<sequence>MKYLVDEDHWDLAGYAAEKQKLLTRFNQETANFLKNNSFHDGKVVSINIMNQENGTTKDPTTIKMDIEHYSGELYEIQWKNVRKFMMDYDITRNVYANNPHEIVFGGRRGLDEWGYDEILSLSKKKLQHEIFLFSQTTIIIHCSNIKIRKIKA</sequence>
<name>A0A7C8KWF4_9BACI</name>
<keyword evidence="2" id="KW-1185">Reference proteome</keyword>
<accession>A0A7C8KWF4</accession>
<proteinExistence type="predicted"/>
<dbReference type="EMBL" id="WEID01000028">
    <property type="protein sequence ID" value="KAB8138105.1"/>
    <property type="molecule type" value="Genomic_DNA"/>
</dbReference>
<dbReference type="AlphaFoldDB" id="A0A7C8KWF4"/>
<evidence type="ECO:0000313" key="2">
    <source>
        <dbReference type="Proteomes" id="UP000480246"/>
    </source>
</evidence>
<protein>
    <submittedName>
        <fullName evidence="1">Uncharacterized protein</fullName>
    </submittedName>
</protein>
<dbReference type="Proteomes" id="UP000480246">
    <property type="component" value="Unassembled WGS sequence"/>
</dbReference>
<evidence type="ECO:0000313" key="1">
    <source>
        <dbReference type="EMBL" id="KAB8138105.1"/>
    </source>
</evidence>
<comment type="caution">
    <text evidence="1">The sequence shown here is derived from an EMBL/GenBank/DDBJ whole genome shotgun (WGS) entry which is preliminary data.</text>
</comment>
<dbReference type="OrthoDB" id="2082233at2"/>
<gene>
    <name evidence="1" type="ORF">F9U64_06580</name>
</gene>
<dbReference type="RefSeq" id="WP_153402203.1">
    <property type="nucleotide sequence ID" value="NZ_ML762426.1"/>
</dbReference>
<organism evidence="1 2">
    <name type="scientific">Gracilibacillus oryzae</name>
    <dbReference type="NCBI Taxonomy" id="1672701"/>
    <lineage>
        <taxon>Bacteria</taxon>
        <taxon>Bacillati</taxon>
        <taxon>Bacillota</taxon>
        <taxon>Bacilli</taxon>
        <taxon>Bacillales</taxon>
        <taxon>Bacillaceae</taxon>
        <taxon>Gracilibacillus</taxon>
    </lineage>
</organism>
<reference evidence="1 2" key="1">
    <citation type="submission" date="2019-10" db="EMBL/GenBank/DDBJ databases">
        <title>Gracilibacillus sp. nov. isolated from rice seeds.</title>
        <authorList>
            <person name="He S."/>
        </authorList>
    </citation>
    <scope>NUCLEOTIDE SEQUENCE [LARGE SCALE GENOMIC DNA]</scope>
    <source>
        <strain evidence="1 2">TD8</strain>
    </source>
</reference>